<dbReference type="AlphaFoldDB" id="A0AAJ1IH76"/>
<dbReference type="EMBL" id="JAQQAL010000035">
    <property type="protein sequence ID" value="MDC7227873.1"/>
    <property type="molecule type" value="Genomic_DNA"/>
</dbReference>
<protein>
    <recommendedName>
        <fullName evidence="4">DUF4139 domain-containing protein</fullName>
    </recommendedName>
</protein>
<evidence type="ECO:0000313" key="2">
    <source>
        <dbReference type="EMBL" id="MDC7227873.1"/>
    </source>
</evidence>
<reference evidence="2 3" key="1">
    <citation type="submission" date="2022-12" db="EMBL/GenBank/DDBJ databases">
        <title>Metagenome assembled genome from gulf of manar.</title>
        <authorList>
            <person name="Kohli P."/>
            <person name="Pk S."/>
            <person name="Venkata Ramana C."/>
            <person name="Sasikala C."/>
        </authorList>
    </citation>
    <scope>NUCLEOTIDE SEQUENCE [LARGE SCALE GENOMIC DNA]</scope>
    <source>
        <strain evidence="2">JB008</strain>
    </source>
</reference>
<accession>A0AAJ1IH76</accession>
<keyword evidence="1" id="KW-0175">Coiled coil</keyword>
<evidence type="ECO:0000313" key="3">
    <source>
        <dbReference type="Proteomes" id="UP001221217"/>
    </source>
</evidence>
<feature type="coiled-coil region" evidence="1">
    <location>
        <begin position="557"/>
        <end position="629"/>
    </location>
</feature>
<evidence type="ECO:0000256" key="1">
    <source>
        <dbReference type="SAM" id="Coils"/>
    </source>
</evidence>
<proteinExistence type="predicted"/>
<sequence length="654" mass="73300">MNRLSLYISVLFILALPVLSSGEGVSEVSEAAVAASEIPVSRVTLYSAGLAQMVHETEVNGNEEILFQAEPGDINDILKSLVVEDLDGGSVDIVKFDSADPLNIVLGDLRVNPSGSPALYDLLLRAQGEWVAASGNDKDLEGRILSVEKRQTDDELLLILNLMNSSGINSIDITELKNLQFIDPLLQNELISALGTISESRIKSVRTLRISFKGKGFRRVRLSYIKAVPLWKTSYRIVLDENGTPTLEGWAIVQNTGNTDWENVQLDFVAGMPNAFTMELSTPKYISREDVDTVLNKPIGPTSYEKAYAPAPSMSRSSYDMPSSAMAEEAYSPAPTASLSTAVSSGNFYRYEVSHPVTIDARSSAMIPIISYENAGKSLGVYDPSYNLVFKGIQLTNISEAQWEAGPVTVLEGRYYGGDTLLPAMIPDSERLLTYAVHGSLEVEKEIISEPEVLSSIKISDGLLYRSDKKKRKTEYKISGTEDELLIIHPRESGWKLLQSPEISEETTGEYRFRLTEWDKPAVVSEEYIELNQYSLINLGLNDFDYYMEWNHISPDIKRAFDSISKMKREIETLREQINNLNSSVNRISRDQSRIRENMKVLDKESDLYKKYSLQLEDQEKDLTELYSNQTATQRKYQEADRKLKDYIAGLDLE</sequence>
<evidence type="ECO:0008006" key="4">
    <source>
        <dbReference type="Google" id="ProtNLM"/>
    </source>
</evidence>
<gene>
    <name evidence="2" type="ORF">PQJ61_13995</name>
</gene>
<dbReference type="Proteomes" id="UP001221217">
    <property type="component" value="Unassembled WGS sequence"/>
</dbReference>
<organism evidence="2 3">
    <name type="scientific">Candidatus Thalassospirochaeta sargassi</name>
    <dbReference type="NCBI Taxonomy" id="3119039"/>
    <lineage>
        <taxon>Bacteria</taxon>
        <taxon>Pseudomonadati</taxon>
        <taxon>Spirochaetota</taxon>
        <taxon>Spirochaetia</taxon>
        <taxon>Spirochaetales</taxon>
        <taxon>Spirochaetaceae</taxon>
        <taxon>Candidatus Thalassospirochaeta</taxon>
    </lineage>
</organism>
<name>A0AAJ1IH76_9SPIO</name>
<comment type="caution">
    <text evidence="2">The sequence shown here is derived from an EMBL/GenBank/DDBJ whole genome shotgun (WGS) entry which is preliminary data.</text>
</comment>